<evidence type="ECO:0000256" key="5">
    <source>
        <dbReference type="PROSITE-ProRule" id="PRU00277"/>
    </source>
</evidence>
<dbReference type="InterPro" id="IPR046357">
    <property type="entry name" value="PPIase_dom_sf"/>
</dbReference>
<gene>
    <name evidence="8" type="ORF">BGL_1c30070</name>
</gene>
<comment type="catalytic activity">
    <reaction evidence="1 5 6">
        <text>[protein]-peptidylproline (omega=180) = [protein]-peptidylproline (omega=0)</text>
        <dbReference type="Rhea" id="RHEA:16237"/>
        <dbReference type="Rhea" id="RHEA-COMP:10747"/>
        <dbReference type="Rhea" id="RHEA-COMP:10748"/>
        <dbReference type="ChEBI" id="CHEBI:83833"/>
        <dbReference type="ChEBI" id="CHEBI:83834"/>
        <dbReference type="EC" id="5.2.1.8"/>
    </reaction>
</comment>
<dbReference type="InterPro" id="IPR001179">
    <property type="entry name" value="PPIase_FKBP_dom"/>
</dbReference>
<dbReference type="RefSeq" id="WP_042625794.1">
    <property type="nucleotide sequence ID" value="NZ_BSTO01000004.1"/>
</dbReference>
<evidence type="ECO:0000256" key="1">
    <source>
        <dbReference type="ARBA" id="ARBA00000971"/>
    </source>
</evidence>
<accession>A0A0B6RVR5</accession>
<evidence type="ECO:0000259" key="7">
    <source>
        <dbReference type="PROSITE" id="PS50059"/>
    </source>
</evidence>
<feature type="domain" description="PPIase FKBP-type" evidence="7">
    <location>
        <begin position="12"/>
        <end position="85"/>
    </location>
</feature>
<dbReference type="EMBL" id="CP002580">
    <property type="protein sequence ID" value="AJK47483.1"/>
    <property type="molecule type" value="Genomic_DNA"/>
</dbReference>
<keyword evidence="3 5" id="KW-0697">Rotamase</keyword>
<comment type="similarity">
    <text evidence="2 6">Belongs to the FKBP-type PPIase family.</text>
</comment>
<dbReference type="SUPFAM" id="SSF54534">
    <property type="entry name" value="FKBP-like"/>
    <property type="match status" value="1"/>
</dbReference>
<keyword evidence="4 5" id="KW-0413">Isomerase</keyword>
<dbReference type="PANTHER" id="PTHR47861:SF4">
    <property type="entry name" value="FKBP-TYPE 16 KDA PEPTIDYL-PROLYL CIS-TRANS ISOMERASE"/>
    <property type="match status" value="1"/>
</dbReference>
<dbReference type="Proteomes" id="UP000031838">
    <property type="component" value="Chromosome 1"/>
</dbReference>
<dbReference type="Gene3D" id="2.40.10.330">
    <property type="match status" value="1"/>
</dbReference>
<dbReference type="KEGG" id="bgp:BGL_1c30070"/>
<dbReference type="KEGG" id="bpla:bpln_1g29090"/>
<evidence type="ECO:0000313" key="8">
    <source>
        <dbReference type="EMBL" id="AJK47483.1"/>
    </source>
</evidence>
<name>A0A0B6RVR5_BURPL</name>
<proteinExistence type="inferred from homology"/>
<dbReference type="EC" id="5.2.1.8" evidence="6"/>
<dbReference type="GO" id="GO:0003755">
    <property type="term" value="F:peptidyl-prolyl cis-trans isomerase activity"/>
    <property type="evidence" value="ECO:0007669"/>
    <property type="project" value="UniProtKB-UniRule"/>
</dbReference>
<evidence type="ECO:0000256" key="4">
    <source>
        <dbReference type="ARBA" id="ARBA00023235"/>
    </source>
</evidence>
<protein>
    <recommendedName>
        <fullName evidence="6">Peptidyl-prolyl cis-trans isomerase</fullName>
        <ecNumber evidence="6">5.2.1.8</ecNumber>
    </recommendedName>
</protein>
<dbReference type="HOGENOM" id="CLU_098197_3_1_4"/>
<dbReference type="InterPro" id="IPR048261">
    <property type="entry name" value="SlpA/SlyD-like_ins_sf"/>
</dbReference>
<evidence type="ECO:0000256" key="6">
    <source>
        <dbReference type="RuleBase" id="RU003915"/>
    </source>
</evidence>
<evidence type="ECO:0000313" key="9">
    <source>
        <dbReference type="Proteomes" id="UP000031838"/>
    </source>
</evidence>
<evidence type="ECO:0000256" key="3">
    <source>
        <dbReference type="ARBA" id="ARBA00023110"/>
    </source>
</evidence>
<reference evidence="8 9" key="2">
    <citation type="journal article" date="2016" name="Appl. Microbiol. Biotechnol.">
        <title>Mutations improving production and secretion of extracellular lipase by Burkholderia glumae PG1.</title>
        <authorList>
            <person name="Knapp A."/>
            <person name="Voget S."/>
            <person name="Gao R."/>
            <person name="Zaburannyi N."/>
            <person name="Krysciak D."/>
            <person name="Breuer M."/>
            <person name="Hauer B."/>
            <person name="Streit W.R."/>
            <person name="Muller R."/>
            <person name="Daniel R."/>
            <person name="Jaeger K.E."/>
        </authorList>
    </citation>
    <scope>NUCLEOTIDE SEQUENCE [LARGE SCALE GENOMIC DNA]</scope>
    <source>
        <strain evidence="8 9">PG1</strain>
    </source>
</reference>
<reference evidence="9" key="1">
    <citation type="submission" date="2011-03" db="EMBL/GenBank/DDBJ databases">
        <authorList>
            <person name="Voget S."/>
            <person name="Streit W.R."/>
            <person name="Jaeger K.E."/>
            <person name="Daniel R."/>
        </authorList>
    </citation>
    <scope>NUCLEOTIDE SEQUENCE [LARGE SCALE GENOMIC DNA]</scope>
    <source>
        <strain evidence="9">PG1</strain>
    </source>
</reference>
<dbReference type="Pfam" id="PF00254">
    <property type="entry name" value="FKBP_C"/>
    <property type="match status" value="1"/>
</dbReference>
<dbReference type="AlphaFoldDB" id="A0A0B6RVR5"/>
<keyword evidence="9" id="KW-1185">Reference proteome</keyword>
<dbReference type="PANTHER" id="PTHR47861">
    <property type="entry name" value="FKBP-TYPE PEPTIDYL-PROLYL CIS-TRANS ISOMERASE SLYD"/>
    <property type="match status" value="1"/>
</dbReference>
<dbReference type="Gene3D" id="3.10.50.40">
    <property type="match status" value="1"/>
</dbReference>
<dbReference type="PROSITE" id="PS50059">
    <property type="entry name" value="FKBP_PPIASE"/>
    <property type="match status" value="1"/>
</dbReference>
<evidence type="ECO:0000256" key="2">
    <source>
        <dbReference type="ARBA" id="ARBA00006577"/>
    </source>
</evidence>
<sequence length="151" mass="16081">MSLIDISEVKPGSHVTLHYRLALADGVDIVNTFTDKPATLLLGAGQLAPALETILLGLKTGHHSTFQLAAGEGFGPRNPEMIQRVSLKTLRENGMVGDDFTPGDLIEFNAPDGGRYAGVLKEVGETSALFDFNHPLAGQAITFEVKIIGIL</sequence>
<organism evidence="8 9">
    <name type="scientific">Burkholderia plantarii</name>
    <dbReference type="NCBI Taxonomy" id="41899"/>
    <lineage>
        <taxon>Bacteria</taxon>
        <taxon>Pseudomonadati</taxon>
        <taxon>Pseudomonadota</taxon>
        <taxon>Betaproteobacteria</taxon>
        <taxon>Burkholderiales</taxon>
        <taxon>Burkholderiaceae</taxon>
        <taxon>Burkholderia</taxon>
    </lineage>
</organism>